<feature type="region of interest" description="Disordered" evidence="1">
    <location>
        <begin position="1"/>
        <end position="85"/>
    </location>
</feature>
<keyword evidence="3" id="KW-1185">Reference proteome</keyword>
<feature type="compositionally biased region" description="Pro residues" evidence="1">
    <location>
        <begin position="31"/>
        <end position="51"/>
    </location>
</feature>
<accession>A0A426UWG7</accession>
<reference evidence="2 3" key="1">
    <citation type="submission" date="2018-12" db="EMBL/GenBank/DDBJ databases">
        <title>Glycomyces sp. YIM 121974 draft genome.</title>
        <authorList>
            <person name="Li Q."/>
        </authorList>
    </citation>
    <scope>NUCLEOTIDE SEQUENCE [LARGE SCALE GENOMIC DNA]</scope>
    <source>
        <strain evidence="2 3">YIM 121974</strain>
    </source>
</reference>
<comment type="caution">
    <text evidence="2">The sequence shown here is derived from an EMBL/GenBank/DDBJ whole genome shotgun (WGS) entry which is preliminary data.</text>
</comment>
<gene>
    <name evidence="2" type="ORF">EIW28_17000</name>
</gene>
<sequence length="85" mass="9188">MTHFPSAAPDPEPQQRCRDNTSRAYSVRAPRPAPRAPRPAPRAPRPAPRAPRPAQHGNDPAPAADGPQPRAGRRSLNAMSRMNAI</sequence>
<protein>
    <submittedName>
        <fullName evidence="2">Uncharacterized protein</fullName>
    </submittedName>
</protein>
<dbReference type="AlphaFoldDB" id="A0A426UWG7"/>
<proteinExistence type="predicted"/>
<organism evidence="2 3">
    <name type="scientific">Glycomyces terrestris</name>
    <dbReference type="NCBI Taxonomy" id="2493553"/>
    <lineage>
        <taxon>Bacteria</taxon>
        <taxon>Bacillati</taxon>
        <taxon>Actinomycetota</taxon>
        <taxon>Actinomycetes</taxon>
        <taxon>Glycomycetales</taxon>
        <taxon>Glycomycetaceae</taxon>
        <taxon>Glycomyces</taxon>
    </lineage>
</organism>
<evidence type="ECO:0000313" key="2">
    <source>
        <dbReference type="EMBL" id="RRR98568.1"/>
    </source>
</evidence>
<evidence type="ECO:0000256" key="1">
    <source>
        <dbReference type="SAM" id="MobiDB-lite"/>
    </source>
</evidence>
<evidence type="ECO:0000313" key="3">
    <source>
        <dbReference type="Proteomes" id="UP000277256"/>
    </source>
</evidence>
<dbReference type="Proteomes" id="UP000277256">
    <property type="component" value="Unassembled WGS sequence"/>
</dbReference>
<dbReference type="EMBL" id="RSEB01000004">
    <property type="protein sequence ID" value="RRR98568.1"/>
    <property type="molecule type" value="Genomic_DNA"/>
</dbReference>
<name>A0A426UWG7_9ACTN</name>